<feature type="region of interest" description="Disordered" evidence="1">
    <location>
        <begin position="124"/>
        <end position="170"/>
    </location>
</feature>
<organism evidence="2 3">
    <name type="scientific">Lithospermum erythrorhizon</name>
    <name type="common">Purple gromwell</name>
    <name type="synonym">Lithospermum officinale var. erythrorhizon</name>
    <dbReference type="NCBI Taxonomy" id="34254"/>
    <lineage>
        <taxon>Eukaryota</taxon>
        <taxon>Viridiplantae</taxon>
        <taxon>Streptophyta</taxon>
        <taxon>Embryophyta</taxon>
        <taxon>Tracheophyta</taxon>
        <taxon>Spermatophyta</taxon>
        <taxon>Magnoliopsida</taxon>
        <taxon>eudicotyledons</taxon>
        <taxon>Gunneridae</taxon>
        <taxon>Pentapetalae</taxon>
        <taxon>asterids</taxon>
        <taxon>lamiids</taxon>
        <taxon>Boraginales</taxon>
        <taxon>Boraginaceae</taxon>
        <taxon>Boraginoideae</taxon>
        <taxon>Lithospermeae</taxon>
        <taxon>Lithospermum</taxon>
    </lineage>
</organism>
<evidence type="ECO:0000256" key="1">
    <source>
        <dbReference type="SAM" id="MobiDB-lite"/>
    </source>
</evidence>
<accession>A0AAV3RBW4</accession>
<feature type="compositionally biased region" description="Basic and acidic residues" evidence="1">
    <location>
        <begin position="196"/>
        <end position="214"/>
    </location>
</feature>
<dbReference type="Proteomes" id="UP001454036">
    <property type="component" value="Unassembled WGS sequence"/>
</dbReference>
<feature type="compositionally biased region" description="Basic and acidic residues" evidence="1">
    <location>
        <begin position="134"/>
        <end position="147"/>
    </location>
</feature>
<keyword evidence="3" id="KW-1185">Reference proteome</keyword>
<dbReference type="AlphaFoldDB" id="A0AAV3RBW4"/>
<name>A0AAV3RBW4_LITER</name>
<sequence>MAGEVRAKNSPFDDETFRIAYAERKNCFSVQLHRGGELFNGLIETSKFVDVYFVNTDLLLDMEDENGNIKISDWASEFLKTKADERAKLSAERASVCIVEFNLEEEDTDSDSDCDTGDVEETKAKYFPIEENVENEKDQEGSDSHSEYDEESEEDNHESDSDSEYSIEDVMYWKEQNSFDDGELGHNVWTCAKKKAEYEGSRVQQEDKMEEEKMKKSRLSQS</sequence>
<feature type="region of interest" description="Disordered" evidence="1">
    <location>
        <begin position="196"/>
        <end position="222"/>
    </location>
</feature>
<dbReference type="EMBL" id="BAABME010007843">
    <property type="protein sequence ID" value="GAA0171822.1"/>
    <property type="molecule type" value="Genomic_DNA"/>
</dbReference>
<evidence type="ECO:0000313" key="2">
    <source>
        <dbReference type="EMBL" id="GAA0171822.1"/>
    </source>
</evidence>
<proteinExistence type="predicted"/>
<reference evidence="2 3" key="1">
    <citation type="submission" date="2024-01" db="EMBL/GenBank/DDBJ databases">
        <title>The complete chloroplast genome sequence of Lithospermum erythrorhizon: insights into the phylogenetic relationship among Boraginaceae species and the maternal lineages of purple gromwells.</title>
        <authorList>
            <person name="Okada T."/>
            <person name="Watanabe K."/>
        </authorList>
    </citation>
    <scope>NUCLEOTIDE SEQUENCE [LARGE SCALE GENOMIC DNA]</scope>
</reference>
<evidence type="ECO:0000313" key="3">
    <source>
        <dbReference type="Proteomes" id="UP001454036"/>
    </source>
</evidence>
<feature type="compositionally biased region" description="Acidic residues" evidence="1">
    <location>
        <begin position="148"/>
        <end position="167"/>
    </location>
</feature>
<protein>
    <submittedName>
        <fullName evidence="2">Uncharacterized protein</fullName>
    </submittedName>
</protein>
<gene>
    <name evidence="2" type="ORF">LIER_25770</name>
</gene>
<comment type="caution">
    <text evidence="2">The sequence shown here is derived from an EMBL/GenBank/DDBJ whole genome shotgun (WGS) entry which is preliminary data.</text>
</comment>